<reference evidence="1 2" key="1">
    <citation type="submission" date="2019-01" db="EMBL/GenBank/DDBJ databases">
        <title>Genome Assembly of Collichthys lucidus.</title>
        <authorList>
            <person name="Cai M."/>
            <person name="Xiao S."/>
        </authorList>
    </citation>
    <scope>NUCLEOTIDE SEQUENCE [LARGE SCALE GENOMIC DNA]</scope>
    <source>
        <strain evidence="1">JT15FE1705JMU</strain>
        <tissue evidence="1">Muscle</tissue>
    </source>
</reference>
<gene>
    <name evidence="1" type="ORF">D9C73_001510</name>
</gene>
<evidence type="ECO:0000313" key="1">
    <source>
        <dbReference type="EMBL" id="TKS67167.1"/>
    </source>
</evidence>
<protein>
    <submittedName>
        <fullName evidence="1">Uncharacterized protein</fullName>
    </submittedName>
</protein>
<name>A0A4U5TZM2_COLLU</name>
<dbReference type="EMBL" id="CM014079">
    <property type="protein sequence ID" value="TKS67167.1"/>
    <property type="molecule type" value="Genomic_DNA"/>
</dbReference>
<sequence>MWRQHVSRRSALKSADASTLLSPLRSHQLRVLTASSPSNGYCIFVALSSHWSLVGNLASREERETSGSQIRVRCGICRSRRDLRLISTLRRQGRTLYPTVPENAEREAQSLFVQERTNYVNNNNVLLLKDNSDRSDGINSAVFTVEYCFGVHPKKQLLRKMHPTAFSMRRPVEGNKADTCFDRMTPALRVKDFRG</sequence>
<evidence type="ECO:0000313" key="2">
    <source>
        <dbReference type="Proteomes" id="UP000298787"/>
    </source>
</evidence>
<dbReference type="AlphaFoldDB" id="A0A4U5TZM2"/>
<proteinExistence type="predicted"/>
<organism evidence="1 2">
    <name type="scientific">Collichthys lucidus</name>
    <name type="common">Big head croaker</name>
    <name type="synonym">Sciaena lucida</name>
    <dbReference type="NCBI Taxonomy" id="240159"/>
    <lineage>
        <taxon>Eukaryota</taxon>
        <taxon>Metazoa</taxon>
        <taxon>Chordata</taxon>
        <taxon>Craniata</taxon>
        <taxon>Vertebrata</taxon>
        <taxon>Euteleostomi</taxon>
        <taxon>Actinopterygii</taxon>
        <taxon>Neopterygii</taxon>
        <taxon>Teleostei</taxon>
        <taxon>Neoteleostei</taxon>
        <taxon>Acanthomorphata</taxon>
        <taxon>Eupercaria</taxon>
        <taxon>Sciaenidae</taxon>
        <taxon>Collichthys</taxon>
    </lineage>
</organism>
<keyword evidence="2" id="KW-1185">Reference proteome</keyword>
<accession>A0A4U5TZM2</accession>
<dbReference type="Proteomes" id="UP000298787">
    <property type="component" value="Chromosome 2"/>
</dbReference>